<dbReference type="Pfam" id="PF13231">
    <property type="entry name" value="PMT_2"/>
    <property type="match status" value="1"/>
</dbReference>
<reference evidence="10 13" key="2">
    <citation type="submission" date="2020-08" db="EMBL/GenBank/DDBJ databases">
        <title>Genomic Encyclopedia of Type Strains, Phase IV (KMG-IV): sequencing the most valuable type-strain genomes for metagenomic binning, comparative biology and taxonomic classification.</title>
        <authorList>
            <person name="Goeker M."/>
        </authorList>
    </citation>
    <scope>NUCLEOTIDE SEQUENCE [LARGE SCALE GENOMIC DNA]</scope>
    <source>
        <strain evidence="10 13">DSM 12421</strain>
    </source>
</reference>
<dbReference type="GO" id="GO:0008610">
    <property type="term" value="P:lipid biosynthetic process"/>
    <property type="evidence" value="ECO:0007669"/>
    <property type="project" value="UniProtKB-ARBA"/>
</dbReference>
<feature type="transmembrane region" description="Helical" evidence="8">
    <location>
        <begin position="284"/>
        <end position="306"/>
    </location>
</feature>
<gene>
    <name evidence="11" type="ORF">D1869_12885</name>
    <name evidence="10" type="ORF">HNQ62_001687</name>
</gene>
<evidence type="ECO:0000259" key="9">
    <source>
        <dbReference type="Pfam" id="PF13231"/>
    </source>
</evidence>
<feature type="transmembrane region" description="Helical" evidence="8">
    <location>
        <begin position="153"/>
        <end position="169"/>
    </location>
</feature>
<dbReference type="InterPro" id="IPR038731">
    <property type="entry name" value="RgtA/B/C-like"/>
</dbReference>
<keyword evidence="12" id="KW-1185">Reference proteome</keyword>
<feature type="domain" description="Glycosyltransferase RgtA/B/C/D-like" evidence="9">
    <location>
        <begin position="76"/>
        <end position="202"/>
    </location>
</feature>
<feature type="transmembrane region" description="Helical" evidence="8">
    <location>
        <begin position="6"/>
        <end position="24"/>
    </location>
</feature>
<evidence type="ECO:0000256" key="1">
    <source>
        <dbReference type="ARBA" id="ARBA00004651"/>
    </source>
</evidence>
<feature type="transmembrane region" description="Helical" evidence="8">
    <location>
        <begin position="129"/>
        <end position="146"/>
    </location>
</feature>
<name>A0A650CKI2_SULOH</name>
<evidence type="ECO:0000256" key="5">
    <source>
        <dbReference type="ARBA" id="ARBA00022692"/>
    </source>
</evidence>
<evidence type="ECO:0000256" key="6">
    <source>
        <dbReference type="ARBA" id="ARBA00022989"/>
    </source>
</evidence>
<accession>A0A650CKI2</accession>
<dbReference type="InterPro" id="IPR050297">
    <property type="entry name" value="LipidA_mod_glycosyltrf_83"/>
</dbReference>
<proteinExistence type="predicted"/>
<keyword evidence="3 10" id="KW-0328">Glycosyltransferase</keyword>
<evidence type="ECO:0000313" key="10">
    <source>
        <dbReference type="EMBL" id="MBB5253916.1"/>
    </source>
</evidence>
<dbReference type="AlphaFoldDB" id="A0A650CKI2"/>
<evidence type="ECO:0000313" key="12">
    <source>
        <dbReference type="Proteomes" id="UP000427373"/>
    </source>
</evidence>
<dbReference type="GO" id="GO:0005886">
    <property type="term" value="C:plasma membrane"/>
    <property type="evidence" value="ECO:0007669"/>
    <property type="project" value="UniProtKB-SubCell"/>
</dbReference>
<feature type="transmembrane region" description="Helical" evidence="8">
    <location>
        <begin position="213"/>
        <end position="235"/>
    </location>
</feature>
<keyword evidence="4 11" id="KW-0808">Transferase</keyword>
<dbReference type="OrthoDB" id="85618at2157"/>
<dbReference type="EMBL" id="CP045484">
    <property type="protein sequence ID" value="QGR17977.1"/>
    <property type="molecule type" value="Genomic_DNA"/>
</dbReference>
<dbReference type="GO" id="GO:0016763">
    <property type="term" value="F:pentosyltransferase activity"/>
    <property type="evidence" value="ECO:0007669"/>
    <property type="project" value="TreeGrafter"/>
</dbReference>
<keyword evidence="5 8" id="KW-0812">Transmembrane</keyword>
<evidence type="ECO:0000256" key="3">
    <source>
        <dbReference type="ARBA" id="ARBA00022676"/>
    </source>
</evidence>
<dbReference type="KEGG" id="soh:D1869_12885"/>
<protein>
    <submittedName>
        <fullName evidence="11">Glycosyltransferase</fullName>
    </submittedName>
    <submittedName>
        <fullName evidence="10">Putative membrane-bound dolichyl-phosphate-mannose-protein mannosyltransferase</fullName>
    </submittedName>
</protein>
<evidence type="ECO:0000313" key="11">
    <source>
        <dbReference type="EMBL" id="QGR17977.1"/>
    </source>
</evidence>
<evidence type="ECO:0000256" key="4">
    <source>
        <dbReference type="ARBA" id="ARBA00022679"/>
    </source>
</evidence>
<evidence type="ECO:0000313" key="13">
    <source>
        <dbReference type="Proteomes" id="UP000582213"/>
    </source>
</evidence>
<feature type="transmembrane region" description="Helical" evidence="8">
    <location>
        <begin position="175"/>
        <end position="201"/>
    </location>
</feature>
<evidence type="ECO:0000256" key="8">
    <source>
        <dbReference type="SAM" id="Phobius"/>
    </source>
</evidence>
<feature type="transmembrane region" description="Helical" evidence="8">
    <location>
        <begin position="313"/>
        <end position="333"/>
    </location>
</feature>
<dbReference type="Proteomes" id="UP000582213">
    <property type="component" value="Unassembled WGS sequence"/>
</dbReference>
<dbReference type="PANTHER" id="PTHR33908">
    <property type="entry name" value="MANNOSYLTRANSFERASE YKCB-RELATED"/>
    <property type="match status" value="1"/>
</dbReference>
<evidence type="ECO:0000256" key="2">
    <source>
        <dbReference type="ARBA" id="ARBA00022475"/>
    </source>
</evidence>
<dbReference type="PANTHER" id="PTHR33908:SF11">
    <property type="entry name" value="MEMBRANE PROTEIN"/>
    <property type="match status" value="1"/>
</dbReference>
<dbReference type="GeneID" id="42802156"/>
<comment type="subcellular location">
    <subcellularLocation>
        <location evidence="1">Cell membrane</location>
        <topology evidence="1">Multi-pass membrane protein</topology>
    </subcellularLocation>
</comment>
<evidence type="ECO:0000256" key="7">
    <source>
        <dbReference type="ARBA" id="ARBA00023136"/>
    </source>
</evidence>
<sequence>MNKITLISVIILVVALAIYTYYTVITFGPVQGYIGDEVWYPTAAYNILKLIFHVTPPMYFPYSNEQNIQTYINPEHPPLGKYFMDIFILLLGYKPLAWRIPSWIMGDLTVIVAYLLTRKLVGSDLWGNVAGLVSAALIMLSPNIWVIHGIAILDVYVGFFSLLAVYLLLSDNRLLWASIALGLAFASKESAFPLLLPFLFYVGDLRKNPIQRAIYGIGIPAATYAILSVPIMIYFGGLDGWFHNSFLYMLGWDSTNGHIALSAVTQISAPWDWFLDVHPFYLGYNFYASTNPILMWLWVGTTPLAFILKDTKLITLTMSAWIMWLAFVAVYFLGNHTLFSFYVTDFAPLVNTYIAASIFKALKKADLKNVMKYGK</sequence>
<dbReference type="RefSeq" id="WP_156015438.1">
    <property type="nucleotide sequence ID" value="NZ_CP045484.1"/>
</dbReference>
<dbReference type="Proteomes" id="UP000427373">
    <property type="component" value="Chromosome"/>
</dbReference>
<dbReference type="EMBL" id="JACHFY010000008">
    <property type="protein sequence ID" value="MBB5253916.1"/>
    <property type="molecule type" value="Genomic_DNA"/>
</dbReference>
<keyword evidence="2" id="KW-1003">Cell membrane</keyword>
<reference evidence="11 12" key="1">
    <citation type="submission" date="2019-10" db="EMBL/GenBank/DDBJ databases">
        <title>Genome Sequences from Six Type Strain Members of the Archaeal Family Sulfolobaceae: Acidianus ambivalens, Acidianus infernus, Metallosphaera prunae, Stygiolobus azoricus, Sulfolobus metallicus, and Sulfurisphaera ohwakuensis.</title>
        <authorList>
            <person name="Counts J.A."/>
            <person name="Kelly R.M."/>
        </authorList>
    </citation>
    <scope>NUCLEOTIDE SEQUENCE [LARGE SCALE GENOMIC DNA]</scope>
    <source>
        <strain evidence="11 12">TA-1</strain>
    </source>
</reference>
<organism evidence="11 12">
    <name type="scientific">Sulfurisphaera ohwakuensis</name>
    <dbReference type="NCBI Taxonomy" id="69656"/>
    <lineage>
        <taxon>Archaea</taxon>
        <taxon>Thermoproteota</taxon>
        <taxon>Thermoprotei</taxon>
        <taxon>Sulfolobales</taxon>
        <taxon>Sulfolobaceae</taxon>
        <taxon>Sulfurisphaera</taxon>
    </lineage>
</organism>
<keyword evidence="6 8" id="KW-1133">Transmembrane helix</keyword>
<keyword evidence="7 8" id="KW-0472">Membrane</keyword>